<dbReference type="GO" id="GO:0005737">
    <property type="term" value="C:cytoplasm"/>
    <property type="evidence" value="ECO:0007669"/>
    <property type="project" value="TreeGrafter"/>
</dbReference>
<sequence length="289" mass="33008">MGAKLSSFQREISSTRHDDSSDFIDEISGLDISIIDESLIDILSFVPADNLIKNCRLVCKDWKDIIDGHSIWKIKCKREKKCIPAISFETLPSDYYKKIYLWNPYGRNLIQNPYGEEGLEKWTITRNGGDGFLVENPPAGADPVPPEVGSQCCFATACMPCVKFQVVNLLAMGVSEEILQLKTTKIQVGEWFCARFDCASEYKLYIALLDEKYRQVDEDSTIENHQIDHFEHFFTEMQWAGSMWHSTTHTFENVAKARYVFFCHSGKDCQFWAGNYGAKMTGAFVKIII</sequence>
<dbReference type="GO" id="GO:0036503">
    <property type="term" value="P:ERAD pathway"/>
    <property type="evidence" value="ECO:0007669"/>
    <property type="project" value="TreeGrafter"/>
</dbReference>
<dbReference type="GO" id="GO:0006516">
    <property type="term" value="P:glycoprotein catabolic process"/>
    <property type="evidence" value="ECO:0007669"/>
    <property type="project" value="TreeGrafter"/>
</dbReference>
<dbReference type="GO" id="GO:0061630">
    <property type="term" value="F:ubiquitin protein ligase activity"/>
    <property type="evidence" value="ECO:0007669"/>
    <property type="project" value="TreeGrafter"/>
</dbReference>
<dbReference type="Pfam" id="PF04300">
    <property type="entry name" value="FBA"/>
    <property type="match status" value="1"/>
</dbReference>
<dbReference type="EMBL" id="BMAW01041573">
    <property type="protein sequence ID" value="GFS29567.1"/>
    <property type="molecule type" value="Genomic_DNA"/>
</dbReference>
<comment type="caution">
    <text evidence="2">The sequence shown here is derived from an EMBL/GenBank/DDBJ whole genome shotgun (WGS) entry which is preliminary data.</text>
</comment>
<organism evidence="2 3">
    <name type="scientific">Nephila pilipes</name>
    <name type="common">Giant wood spider</name>
    <name type="synonym">Nephila maculata</name>
    <dbReference type="NCBI Taxonomy" id="299642"/>
    <lineage>
        <taxon>Eukaryota</taxon>
        <taxon>Metazoa</taxon>
        <taxon>Ecdysozoa</taxon>
        <taxon>Arthropoda</taxon>
        <taxon>Chelicerata</taxon>
        <taxon>Arachnida</taxon>
        <taxon>Araneae</taxon>
        <taxon>Araneomorphae</taxon>
        <taxon>Entelegynae</taxon>
        <taxon>Araneoidea</taxon>
        <taxon>Nephilidae</taxon>
        <taxon>Nephila</taxon>
    </lineage>
</organism>
<keyword evidence="3" id="KW-1185">Reference proteome</keyword>
<dbReference type="PANTHER" id="PTHR12125:SF5">
    <property type="entry name" value="F-BOX DOMAIN-CONTAINING PROTEIN"/>
    <property type="match status" value="1"/>
</dbReference>
<dbReference type="SMART" id="SM01198">
    <property type="entry name" value="FBA"/>
    <property type="match status" value="1"/>
</dbReference>
<proteinExistence type="predicted"/>
<name>A0A8X6I3Y7_NEPPI</name>
<dbReference type="OrthoDB" id="1107553at2759"/>
<dbReference type="AlphaFoldDB" id="A0A8X6I3Y7"/>
<evidence type="ECO:0000259" key="1">
    <source>
        <dbReference type="PROSITE" id="PS51114"/>
    </source>
</evidence>
<dbReference type="InterPro" id="IPR008979">
    <property type="entry name" value="Galactose-bd-like_sf"/>
</dbReference>
<dbReference type="Proteomes" id="UP000887013">
    <property type="component" value="Unassembled WGS sequence"/>
</dbReference>
<dbReference type="Gene3D" id="2.60.120.260">
    <property type="entry name" value="Galactose-binding domain-like"/>
    <property type="match status" value="1"/>
</dbReference>
<dbReference type="PROSITE" id="PS51114">
    <property type="entry name" value="FBA"/>
    <property type="match status" value="1"/>
</dbReference>
<dbReference type="GO" id="GO:0019005">
    <property type="term" value="C:SCF ubiquitin ligase complex"/>
    <property type="evidence" value="ECO:0007669"/>
    <property type="project" value="TreeGrafter"/>
</dbReference>
<dbReference type="Pfam" id="PF12937">
    <property type="entry name" value="F-box-like"/>
    <property type="match status" value="1"/>
</dbReference>
<dbReference type="InterPro" id="IPR007397">
    <property type="entry name" value="F-box-assoc_dom"/>
</dbReference>
<dbReference type="FunFam" id="1.20.1280.50:FF:000002">
    <property type="entry name" value="F-box only protein 44"/>
    <property type="match status" value="1"/>
</dbReference>
<evidence type="ECO:0000313" key="3">
    <source>
        <dbReference type="Proteomes" id="UP000887013"/>
    </source>
</evidence>
<dbReference type="SUPFAM" id="SSF49785">
    <property type="entry name" value="Galactose-binding domain-like"/>
    <property type="match status" value="1"/>
</dbReference>
<evidence type="ECO:0000313" key="2">
    <source>
        <dbReference type="EMBL" id="GFS29567.1"/>
    </source>
</evidence>
<dbReference type="InterPro" id="IPR039752">
    <property type="entry name" value="F-box_only"/>
</dbReference>
<dbReference type="InterPro" id="IPR001810">
    <property type="entry name" value="F-box_dom"/>
</dbReference>
<gene>
    <name evidence="2" type="primary">Fbxo6</name>
    <name evidence="2" type="ORF">NPIL_227841</name>
</gene>
<dbReference type="FunFam" id="2.60.120.260:FF:000012">
    <property type="entry name" value="F-box only protein 2"/>
    <property type="match status" value="1"/>
</dbReference>
<feature type="domain" description="FBA" evidence="1">
    <location>
        <begin position="99"/>
        <end position="289"/>
    </location>
</feature>
<protein>
    <recommendedName>
        <fullName evidence="1">FBA domain-containing protein</fullName>
    </recommendedName>
</protein>
<dbReference type="SUPFAM" id="SSF81383">
    <property type="entry name" value="F-box domain"/>
    <property type="match status" value="1"/>
</dbReference>
<dbReference type="InterPro" id="IPR036047">
    <property type="entry name" value="F-box-like_dom_sf"/>
</dbReference>
<dbReference type="GO" id="GO:0031146">
    <property type="term" value="P:SCF-dependent proteasomal ubiquitin-dependent protein catabolic process"/>
    <property type="evidence" value="ECO:0007669"/>
    <property type="project" value="TreeGrafter"/>
</dbReference>
<reference evidence="2" key="1">
    <citation type="submission" date="2020-08" db="EMBL/GenBank/DDBJ databases">
        <title>Multicomponent nature underlies the extraordinary mechanical properties of spider dragline silk.</title>
        <authorList>
            <person name="Kono N."/>
            <person name="Nakamura H."/>
            <person name="Mori M."/>
            <person name="Yoshida Y."/>
            <person name="Ohtoshi R."/>
            <person name="Malay A.D."/>
            <person name="Moran D.A.P."/>
            <person name="Tomita M."/>
            <person name="Numata K."/>
            <person name="Arakawa K."/>
        </authorList>
    </citation>
    <scope>NUCLEOTIDE SEQUENCE</scope>
</reference>
<accession>A0A8X6I3Y7</accession>
<dbReference type="Gene3D" id="1.20.1280.50">
    <property type="match status" value="1"/>
</dbReference>
<dbReference type="PANTHER" id="PTHR12125">
    <property type="entry name" value="F-BOX ONLY PROTEIN 6-LIKE PROTEIN"/>
    <property type="match status" value="1"/>
</dbReference>